<dbReference type="Pfam" id="PF01904">
    <property type="entry name" value="DUF72"/>
    <property type="match status" value="1"/>
</dbReference>
<proteinExistence type="predicted"/>
<dbReference type="AlphaFoldDB" id="A0A2P0QJR8"/>
<dbReference type="InterPro" id="IPR002763">
    <property type="entry name" value="DUF72"/>
</dbReference>
<evidence type="ECO:0000313" key="1">
    <source>
        <dbReference type="EMBL" id="ARU12521.1"/>
    </source>
</evidence>
<dbReference type="SUPFAM" id="SSF117396">
    <property type="entry name" value="TM1631-like"/>
    <property type="match status" value="1"/>
</dbReference>
<gene>
    <name evidence="1" type="ORF">AgrTiChry5_106</name>
</gene>
<organism evidence="1">
    <name type="scientific">Agrobacterium tumefaciens</name>
    <dbReference type="NCBI Taxonomy" id="358"/>
    <lineage>
        <taxon>Bacteria</taxon>
        <taxon>Pseudomonadati</taxon>
        <taxon>Pseudomonadota</taxon>
        <taxon>Alphaproteobacteria</taxon>
        <taxon>Hyphomicrobiales</taxon>
        <taxon>Rhizobiaceae</taxon>
        <taxon>Rhizobium/Agrobacterium group</taxon>
        <taxon>Agrobacterium</taxon>
        <taxon>Agrobacterium tumefaciens complex</taxon>
    </lineage>
</organism>
<evidence type="ECO:0008006" key="2">
    <source>
        <dbReference type="Google" id="ProtNLM"/>
    </source>
</evidence>
<accession>A0A2P0QJR8</accession>
<reference evidence="1" key="1">
    <citation type="journal article" date="2018" name="Plasmid">
        <title>Complete sequence of the tumor-inducing plasmid pTiChry5 from the hypervirulent Agrobacterium tumefaciens strain Chry5.</title>
        <authorList>
            <person name="Shao S."/>
            <person name="Zhang X."/>
            <person name="van Heusden G.P.H."/>
            <person name="Hooykaas P.J."/>
        </authorList>
    </citation>
    <scope>NUCLEOTIDE SEQUENCE</scope>
    <source>
        <strain evidence="1">Chry5</strain>
        <plasmid evidence="1">pTiChry5</plasmid>
    </source>
</reference>
<geneLocation type="plasmid" evidence="1">
    <name>pTiChry5</name>
</geneLocation>
<name>A0A2P0QJR8_AGRTU</name>
<dbReference type="EMBL" id="KX388536">
    <property type="protein sequence ID" value="ARU12521.1"/>
    <property type="molecule type" value="Genomic_DNA"/>
</dbReference>
<sequence length="291" mass="32441">MGVGRGVGFRIISHNVLLNLFSKRSFRVLVRCAFEAECGTQLPLFDPPMPTKCDRGMERSNMPVIATAAWSIPKMVGARFAAEGSGLARYASVFSGVEINSKFYRWHKSSTFALWAEAVPDNFKFSVKIPKDITHTRATKDIEEPLATFLEDIAPLGHKGGPMLCQLLPSLAFDPEQLDRTLQVMREADPGQIVIEVRHKSWASVEAKDLLKTYAIDRVLADPATVWPADDFAEPPRYVRLHGKPKIYYSSYTEDEIEAFSNLLAPNSWCIFDNTASGAAIESALIMLEKQ</sequence>
<protein>
    <recommendedName>
        <fullName evidence="2">DUF72 domain-containing protein</fullName>
    </recommendedName>
</protein>
<keyword evidence="1" id="KW-0614">Plasmid</keyword>
<dbReference type="PANTHER" id="PTHR30348">
    <property type="entry name" value="UNCHARACTERIZED PROTEIN YECE"/>
    <property type="match status" value="1"/>
</dbReference>
<dbReference type="InterPro" id="IPR036520">
    <property type="entry name" value="UPF0759_sf"/>
</dbReference>
<dbReference type="PANTHER" id="PTHR30348:SF14">
    <property type="entry name" value="BLR8050 PROTEIN"/>
    <property type="match status" value="1"/>
</dbReference>
<dbReference type="Gene3D" id="3.20.20.410">
    <property type="entry name" value="Protein of unknown function UPF0759"/>
    <property type="match status" value="1"/>
</dbReference>